<keyword evidence="2" id="KW-1185">Reference proteome</keyword>
<dbReference type="Proteomes" id="UP000596311">
    <property type="component" value="Chromosome"/>
</dbReference>
<evidence type="ECO:0008006" key="3">
    <source>
        <dbReference type="Google" id="ProtNLM"/>
    </source>
</evidence>
<dbReference type="RefSeq" id="WP_129849532.1">
    <property type="nucleotide sequence ID" value="NZ_CP049945.1"/>
</dbReference>
<protein>
    <recommendedName>
        <fullName evidence="3">Rpn family recombination-promoting nuclease/putative transposase</fullName>
    </recommendedName>
</protein>
<dbReference type="PANTHER" id="PTHR34613:SF1">
    <property type="entry name" value="SLL6017 PROTEIN"/>
    <property type="match status" value="1"/>
</dbReference>
<organism evidence="1 2">
    <name type="scientific">Streptomyces koyangensis</name>
    <dbReference type="NCBI Taxonomy" id="188770"/>
    <lineage>
        <taxon>Bacteria</taxon>
        <taxon>Bacillati</taxon>
        <taxon>Actinomycetota</taxon>
        <taxon>Actinomycetes</taxon>
        <taxon>Kitasatosporales</taxon>
        <taxon>Streptomycetaceae</taxon>
        <taxon>Streptomyces</taxon>
        <taxon>Streptomyces aurantiacus group</taxon>
    </lineage>
</organism>
<accession>A0ABX7EEX0</accession>
<proteinExistence type="predicted"/>
<dbReference type="EMBL" id="CP049945">
    <property type="protein sequence ID" value="QRF02755.1"/>
    <property type="molecule type" value="Genomic_DNA"/>
</dbReference>
<gene>
    <name evidence="1" type="ORF">G9U55_11425</name>
</gene>
<evidence type="ECO:0000313" key="2">
    <source>
        <dbReference type="Proteomes" id="UP000596311"/>
    </source>
</evidence>
<evidence type="ECO:0000313" key="1">
    <source>
        <dbReference type="EMBL" id="QRF02755.1"/>
    </source>
</evidence>
<name>A0ABX7EEX0_9ACTN</name>
<reference evidence="1 2" key="1">
    <citation type="submission" date="2020-03" db="EMBL/GenBank/DDBJ databases">
        <title>Genome mining and metabolic profiling illuminate the polycyclic tetramate macrolactams from Streptomyces koyangensis SCSIO 5802.</title>
        <authorList>
            <person name="Ding W."/>
        </authorList>
    </citation>
    <scope>NUCLEOTIDE SEQUENCE [LARGE SCALE GENOMIC DNA]</scope>
    <source>
        <strain evidence="1 2">SCSIO 5802</strain>
    </source>
</reference>
<dbReference type="PANTHER" id="PTHR34613">
    <property type="entry name" value="SLL0800 PROTEIN"/>
    <property type="match status" value="1"/>
</dbReference>
<sequence>MVSSPHEAMHRVFQDHPGLFSRVGPALGVDFPPYTSFDVMPTDLTETQPLERRVDTLLRFDTERDGPFLLAVEAQGKKDPGKTASWAYYLSYLHSKHRLPPVLLVVCQDRATAEWASRPFRIGPAPWTSLTLHPLVAGPHNLPAITDPAEAAEDLALAVLAAVTHAKEPDVGAILKALSAALRDVPEDVADPLAELTAQGLGKLPAADLWRTLMAVDLSFYKSPISQEIRAEGKAEGKAEGEARALLVVLQARGFQLPAATEQKVSECRDSHLLNQWLTRAATADTLDEIFRED</sequence>